<dbReference type="EMBL" id="LAZR01011601">
    <property type="protein sequence ID" value="KKM60829.1"/>
    <property type="molecule type" value="Genomic_DNA"/>
</dbReference>
<dbReference type="AlphaFoldDB" id="A0A0F9IU06"/>
<evidence type="ECO:0000313" key="1">
    <source>
        <dbReference type="EMBL" id="KKM60829.1"/>
    </source>
</evidence>
<accession>A0A0F9IU06</accession>
<protein>
    <submittedName>
        <fullName evidence="1">Uncharacterized protein</fullName>
    </submittedName>
</protein>
<proteinExistence type="predicted"/>
<comment type="caution">
    <text evidence="1">The sequence shown here is derived from an EMBL/GenBank/DDBJ whole genome shotgun (WGS) entry which is preliminary data.</text>
</comment>
<name>A0A0F9IU06_9ZZZZ</name>
<sequence length="32" mass="4053">MPITKSQRELRRKNLVQYLWYLIRACVWRDES</sequence>
<reference evidence="1" key="1">
    <citation type="journal article" date="2015" name="Nature">
        <title>Complex archaea that bridge the gap between prokaryotes and eukaryotes.</title>
        <authorList>
            <person name="Spang A."/>
            <person name="Saw J.H."/>
            <person name="Jorgensen S.L."/>
            <person name="Zaremba-Niedzwiedzka K."/>
            <person name="Martijn J."/>
            <person name="Lind A.E."/>
            <person name="van Eijk R."/>
            <person name="Schleper C."/>
            <person name="Guy L."/>
            <person name="Ettema T.J."/>
        </authorList>
    </citation>
    <scope>NUCLEOTIDE SEQUENCE</scope>
</reference>
<organism evidence="1">
    <name type="scientific">marine sediment metagenome</name>
    <dbReference type="NCBI Taxonomy" id="412755"/>
    <lineage>
        <taxon>unclassified sequences</taxon>
        <taxon>metagenomes</taxon>
        <taxon>ecological metagenomes</taxon>
    </lineage>
</organism>
<gene>
    <name evidence="1" type="ORF">LCGC14_1537930</name>
</gene>